<dbReference type="InterPro" id="IPR036514">
    <property type="entry name" value="SGNH_hydro_sf"/>
</dbReference>
<proteinExistence type="predicted"/>
<dbReference type="PANTHER" id="PTHR30383:SF5">
    <property type="entry name" value="SGNH HYDROLASE-TYPE ESTERASE DOMAIN-CONTAINING PROTEIN"/>
    <property type="match status" value="1"/>
</dbReference>
<dbReference type="InterPro" id="IPR001254">
    <property type="entry name" value="Trypsin_dom"/>
</dbReference>
<comment type="caution">
    <text evidence="4">The sequence shown here is derived from an EMBL/GenBank/DDBJ whole genome shotgun (WGS) entry which is preliminary data.</text>
</comment>
<sequence>MTANCLVPACLVRDRPPRTARRMGARFPKRTVRNSYAAPQARRYLSSSRHLPNGIGTTNGHIMMRRVSPERPWSRGLAIALIAVLAVLGAPAAPSARAIINGEVALGSWGQVEVLLDGSYRCTGSLIAPNWVLTAAHCVPSAGRMTVRVGGRIRGLGETFEVRRNVPHPNTDVTLLELNGEVENFNRIIEYDDTRRPPVFQQVDIHGFGPTEPGGPPALELRSARLEVELNRAVPPMRDWGPDGALLQMQPFRGSPIQGDSGAGVIRDGRLQGVYVGLHGPQQYAVALQAIQGWIYQQTRRRPAGAAERIEDLAVMPMGDGRAQGYGSSHGSGFRDELRRRAISEVHSLDFVGSQRSGQTPDPDHEGYPGATIGEIARRADTAVGQYKPNVVLLNAGTTEMERGVAGAAAEMGTLIDQVLEDAPKAAVLVSTLAPVRDETVQSRIAAFNKEIPGVVAQRARAGKHVAVVDMGEVTTDDLADDGLNPNDRGYTKMAEAFDAAIATASVENWIVGPGDEQRYAYRAMPLGSSTTYGEKSSDGNGYRDVLDQGLQGIAERNGGETGEGGAKVKLMNDTDDTPQVDMVGSVRVGRMADRDNEGWPGRRIHEIADKATCSVKLYKPNVITLIAGGNDVNQNYQMDGAIGRLESLIRQISKDAESTLVLVAGVQPYTDPAWDARGKTFNAQIPGLVERLGDEGVNVMYVDHGLQLSDIGPDGNHPTDQGYDKIGAAFVKAANEANAQGRILDPVYQDSGEVSDACGITDGGTGTDDKSSKLGTHWDDRGVIQAKQFPSTDRFWMVDINQDRKAEFVTVDKNQNFRFWWNGGPSGNAWVPFVEGQNSYKPRAGAVGNQLRFGDVDGDGFPDCMVVDLKGTIDLHTWKAGNPAGSRMCMEPRDNTHVYSNGSAGERLNIDPSTKIRFADVTGGGRDDYLLIKPDGATTAWYNRGFATERQLTYLDWTPPQQISGALQNPREIRYADINGDKRADRILITLKGGARAWINEGPRGSGGTYRDIGKIAEDGDLPPKDIQFADLDGDGKADFLRIGWTGVTHAWLNKLPADYFDTFHP</sequence>
<dbReference type="Proteomes" id="UP000322634">
    <property type="component" value="Unassembled WGS sequence"/>
</dbReference>
<feature type="domain" description="Peptidase S1" evidence="3">
    <location>
        <begin position="57"/>
        <end position="300"/>
    </location>
</feature>
<dbReference type="PROSITE" id="PS00134">
    <property type="entry name" value="TRYPSIN_HIS"/>
    <property type="match status" value="1"/>
</dbReference>
<dbReference type="AlphaFoldDB" id="A0A5D0TXW7"/>
<keyword evidence="4" id="KW-0378">Hydrolase</keyword>
<dbReference type="GO" id="GO:0004622">
    <property type="term" value="F:phosphatidylcholine lysophospholipase activity"/>
    <property type="evidence" value="ECO:0007669"/>
    <property type="project" value="TreeGrafter"/>
</dbReference>
<keyword evidence="2" id="KW-0472">Membrane</keyword>
<dbReference type="InterPro" id="IPR051532">
    <property type="entry name" value="Ester_Hydrolysis_Enzymes"/>
</dbReference>
<gene>
    <name evidence="4" type="ORF">FXF65_30665</name>
</gene>
<dbReference type="SMART" id="SM00020">
    <property type="entry name" value="Tryp_SPc"/>
    <property type="match status" value="1"/>
</dbReference>
<dbReference type="InterPro" id="IPR009003">
    <property type="entry name" value="Peptidase_S1_PA"/>
</dbReference>
<evidence type="ECO:0000256" key="1">
    <source>
        <dbReference type="ARBA" id="ARBA00022729"/>
    </source>
</evidence>
<dbReference type="InterPro" id="IPR018114">
    <property type="entry name" value="TRYPSIN_HIS"/>
</dbReference>
<name>A0A5D0TXW7_9ACTN</name>
<dbReference type="PROSITE" id="PS50240">
    <property type="entry name" value="TRYPSIN_DOM"/>
    <property type="match status" value="1"/>
</dbReference>
<dbReference type="GO" id="GO:0006508">
    <property type="term" value="P:proteolysis"/>
    <property type="evidence" value="ECO:0007669"/>
    <property type="project" value="UniProtKB-KW"/>
</dbReference>
<evidence type="ECO:0000259" key="3">
    <source>
        <dbReference type="PROSITE" id="PS50240"/>
    </source>
</evidence>
<organism evidence="4 5">
    <name type="scientific">Actinomadura syzygii</name>
    <dbReference type="NCBI Taxonomy" id="1427538"/>
    <lineage>
        <taxon>Bacteria</taxon>
        <taxon>Bacillati</taxon>
        <taxon>Actinomycetota</taxon>
        <taxon>Actinomycetes</taxon>
        <taxon>Streptosporangiales</taxon>
        <taxon>Thermomonosporaceae</taxon>
        <taxon>Actinomadura</taxon>
    </lineage>
</organism>
<dbReference type="Pfam" id="PF13517">
    <property type="entry name" value="FG-GAP_3"/>
    <property type="match status" value="2"/>
</dbReference>
<feature type="transmembrane region" description="Helical" evidence="2">
    <location>
        <begin position="73"/>
        <end position="93"/>
    </location>
</feature>
<dbReference type="EMBL" id="VSFF01000012">
    <property type="protein sequence ID" value="TYC10290.1"/>
    <property type="molecule type" value="Genomic_DNA"/>
</dbReference>
<accession>A0A5D0TXW7</accession>
<evidence type="ECO:0000313" key="4">
    <source>
        <dbReference type="EMBL" id="TYC10290.1"/>
    </source>
</evidence>
<dbReference type="Gene3D" id="3.40.50.1110">
    <property type="entry name" value="SGNH hydrolase"/>
    <property type="match status" value="2"/>
</dbReference>
<dbReference type="Pfam" id="PF13472">
    <property type="entry name" value="Lipase_GDSL_2"/>
    <property type="match status" value="2"/>
</dbReference>
<evidence type="ECO:0000313" key="5">
    <source>
        <dbReference type="Proteomes" id="UP000322634"/>
    </source>
</evidence>
<dbReference type="SUPFAM" id="SSF50494">
    <property type="entry name" value="Trypsin-like serine proteases"/>
    <property type="match status" value="1"/>
</dbReference>
<evidence type="ECO:0000256" key="2">
    <source>
        <dbReference type="SAM" id="Phobius"/>
    </source>
</evidence>
<reference evidence="4 5" key="1">
    <citation type="submission" date="2019-08" db="EMBL/GenBank/DDBJ databases">
        <title>Actinomadura sp. nov. CYP1-5 isolated from mountain soil.</title>
        <authorList>
            <person name="Songsumanus A."/>
            <person name="Kuncharoen N."/>
            <person name="Kudo T."/>
            <person name="Yuki M."/>
            <person name="Igarashi Y."/>
            <person name="Tanasupawat S."/>
        </authorList>
    </citation>
    <scope>NUCLEOTIDE SEQUENCE [LARGE SCALE GENOMIC DNA]</scope>
    <source>
        <strain evidence="4 5">GKU157</strain>
    </source>
</reference>
<protein>
    <submittedName>
        <fullName evidence="4">Trypsin-like serine protease</fullName>
    </submittedName>
</protein>
<keyword evidence="2" id="KW-1133">Transmembrane helix</keyword>
<dbReference type="Gene3D" id="2.40.10.10">
    <property type="entry name" value="Trypsin-like serine proteases"/>
    <property type="match status" value="1"/>
</dbReference>
<dbReference type="PANTHER" id="PTHR30383">
    <property type="entry name" value="THIOESTERASE 1/PROTEASE 1/LYSOPHOSPHOLIPASE L1"/>
    <property type="match status" value="1"/>
</dbReference>
<dbReference type="InterPro" id="IPR043504">
    <property type="entry name" value="Peptidase_S1_PA_chymotrypsin"/>
</dbReference>
<dbReference type="SUPFAM" id="SSF69318">
    <property type="entry name" value="Integrin alpha N-terminal domain"/>
    <property type="match status" value="1"/>
</dbReference>
<keyword evidence="2" id="KW-0812">Transmembrane</keyword>
<dbReference type="InterPro" id="IPR013517">
    <property type="entry name" value="FG-GAP"/>
</dbReference>
<dbReference type="InterPro" id="IPR013830">
    <property type="entry name" value="SGNH_hydro"/>
</dbReference>
<dbReference type="Pfam" id="PF00089">
    <property type="entry name" value="Trypsin"/>
    <property type="match status" value="1"/>
</dbReference>
<keyword evidence="5" id="KW-1185">Reference proteome</keyword>
<dbReference type="SUPFAM" id="SSF52266">
    <property type="entry name" value="SGNH hydrolase"/>
    <property type="match status" value="2"/>
</dbReference>
<keyword evidence="1" id="KW-0732">Signal</keyword>
<dbReference type="GO" id="GO:0004252">
    <property type="term" value="F:serine-type endopeptidase activity"/>
    <property type="evidence" value="ECO:0007669"/>
    <property type="project" value="InterPro"/>
</dbReference>
<dbReference type="InterPro" id="IPR028994">
    <property type="entry name" value="Integrin_alpha_N"/>
</dbReference>
<dbReference type="InterPro" id="IPR001314">
    <property type="entry name" value="Peptidase_S1A"/>
</dbReference>
<dbReference type="CDD" id="cd01833">
    <property type="entry name" value="XynB_like"/>
    <property type="match status" value="2"/>
</dbReference>
<keyword evidence="4" id="KW-0645">Protease</keyword>
<dbReference type="PRINTS" id="PR00722">
    <property type="entry name" value="CHYMOTRYPSIN"/>
</dbReference>